<proteinExistence type="predicted"/>
<evidence type="ECO:0000259" key="1">
    <source>
        <dbReference type="Pfam" id="PF06985"/>
    </source>
</evidence>
<reference evidence="2 3" key="1">
    <citation type="submission" date="2013-03" db="EMBL/GenBank/DDBJ databases">
        <title>The Genome Sequence of Cladophialophora psammophila CBS 110553.</title>
        <authorList>
            <consortium name="The Broad Institute Genomics Platform"/>
            <person name="Cuomo C."/>
            <person name="de Hoog S."/>
            <person name="Gorbushina A."/>
            <person name="Walker B."/>
            <person name="Young S.K."/>
            <person name="Zeng Q."/>
            <person name="Gargeya S."/>
            <person name="Fitzgerald M."/>
            <person name="Haas B."/>
            <person name="Abouelleil A."/>
            <person name="Allen A.W."/>
            <person name="Alvarado L."/>
            <person name="Arachchi H.M."/>
            <person name="Berlin A.M."/>
            <person name="Chapman S.B."/>
            <person name="Gainer-Dewar J."/>
            <person name="Goldberg J."/>
            <person name="Griggs A."/>
            <person name="Gujja S."/>
            <person name="Hansen M."/>
            <person name="Howarth C."/>
            <person name="Imamovic A."/>
            <person name="Ireland A."/>
            <person name="Larimer J."/>
            <person name="McCowan C."/>
            <person name="Murphy C."/>
            <person name="Pearson M."/>
            <person name="Poon T.W."/>
            <person name="Priest M."/>
            <person name="Roberts A."/>
            <person name="Saif S."/>
            <person name="Shea T."/>
            <person name="Sisk P."/>
            <person name="Sykes S."/>
            <person name="Wortman J."/>
            <person name="Nusbaum C."/>
            <person name="Birren B."/>
        </authorList>
    </citation>
    <scope>NUCLEOTIDE SEQUENCE [LARGE SCALE GENOMIC DNA]</scope>
    <source>
        <strain evidence="2 3">CBS 110553</strain>
    </source>
</reference>
<name>W9WFR6_9EURO</name>
<feature type="non-terminal residue" evidence="2">
    <location>
        <position position="1"/>
    </location>
</feature>
<dbReference type="EMBL" id="AMGX01000026">
    <property type="protein sequence ID" value="EXJ63416.1"/>
    <property type="molecule type" value="Genomic_DNA"/>
</dbReference>
<feature type="non-terminal residue" evidence="2">
    <location>
        <position position="321"/>
    </location>
</feature>
<dbReference type="InterPro" id="IPR010730">
    <property type="entry name" value="HET"/>
</dbReference>
<dbReference type="OrthoDB" id="4121234at2759"/>
<dbReference type="PANTHER" id="PTHR33112:SF8">
    <property type="entry name" value="HETEROKARYON INCOMPATIBILITY DOMAIN-CONTAINING PROTEIN"/>
    <property type="match status" value="1"/>
</dbReference>
<comment type="caution">
    <text evidence="2">The sequence shown here is derived from an EMBL/GenBank/DDBJ whole genome shotgun (WGS) entry which is preliminary data.</text>
</comment>
<organism evidence="2 3">
    <name type="scientific">Cladophialophora psammophila CBS 110553</name>
    <dbReference type="NCBI Taxonomy" id="1182543"/>
    <lineage>
        <taxon>Eukaryota</taxon>
        <taxon>Fungi</taxon>
        <taxon>Dikarya</taxon>
        <taxon>Ascomycota</taxon>
        <taxon>Pezizomycotina</taxon>
        <taxon>Eurotiomycetes</taxon>
        <taxon>Chaetothyriomycetidae</taxon>
        <taxon>Chaetothyriales</taxon>
        <taxon>Herpotrichiellaceae</taxon>
        <taxon>Cladophialophora</taxon>
    </lineage>
</organism>
<dbReference type="HOGENOM" id="CLU_002639_8_3_1"/>
<dbReference type="AlphaFoldDB" id="W9WFR6"/>
<evidence type="ECO:0000313" key="2">
    <source>
        <dbReference type="EMBL" id="EXJ63416.1"/>
    </source>
</evidence>
<dbReference type="GeneID" id="19196154"/>
<feature type="domain" description="Heterokaryon incompatibility" evidence="1">
    <location>
        <begin position="68"/>
        <end position="217"/>
    </location>
</feature>
<dbReference type="RefSeq" id="XP_007750227.1">
    <property type="nucleotide sequence ID" value="XM_007752037.1"/>
</dbReference>
<keyword evidence="3" id="KW-1185">Reference proteome</keyword>
<dbReference type="Proteomes" id="UP000019471">
    <property type="component" value="Unassembled WGS sequence"/>
</dbReference>
<accession>W9WFR6</accession>
<dbReference type="PANTHER" id="PTHR33112">
    <property type="entry name" value="DOMAIN PROTEIN, PUTATIVE-RELATED"/>
    <property type="match status" value="1"/>
</dbReference>
<dbReference type="STRING" id="1182543.W9WFR6"/>
<dbReference type="eggNOG" id="ENOG502RVH1">
    <property type="taxonomic scope" value="Eukaryota"/>
</dbReference>
<sequence length="321" mass="36090">TTASPESMALVKDWIQACHSLHKACTEFSSSVGGHAPTNFRLARLIDVSSKPARLQARGDLSSLDPRYLPLSHCWGEVPRVRLLKENLVKMQDAIPEEGLSLNIRQAFKITRNLGYRFIWIDSLCIIQDSRDDWLAESPKMTDVYGRSDCTIAAVGAHGDVSCFVERCSMARRPCKLFEEIYAHGYFARLEEVFKDTKTLVGLGTVPLLRRAWVVLERLLSPRIIYFGLQGLVWQCCSKNASEFWLDLKSRDAQPESDSLYSIKIQFATALRSTSRPRVGEEINKSWNSVVDAYTNANLTFKCDHSVALAGIASLVQRRTG</sequence>
<evidence type="ECO:0000313" key="3">
    <source>
        <dbReference type="Proteomes" id="UP000019471"/>
    </source>
</evidence>
<protein>
    <recommendedName>
        <fullName evidence="1">Heterokaryon incompatibility domain-containing protein</fullName>
    </recommendedName>
</protein>
<dbReference type="Pfam" id="PF06985">
    <property type="entry name" value="HET"/>
    <property type="match status" value="1"/>
</dbReference>
<gene>
    <name evidence="2" type="ORF">A1O5_11465</name>
</gene>